<evidence type="ECO:0000256" key="1">
    <source>
        <dbReference type="ARBA" id="ARBA00037999"/>
    </source>
</evidence>
<protein>
    <recommendedName>
        <fullName evidence="7">Pyridoxal-5'-phosphate-dependent protein</fullName>
    </recommendedName>
</protein>
<evidence type="ECO:0000256" key="2">
    <source>
        <dbReference type="PIRSR" id="PIRSR000390-1"/>
    </source>
</evidence>
<dbReference type="OrthoDB" id="9768668at2"/>
<dbReference type="STRING" id="1437059.A6A05_04505"/>
<dbReference type="GO" id="GO:0030170">
    <property type="term" value="F:pyridoxal phosphate binding"/>
    <property type="evidence" value="ECO:0007669"/>
    <property type="project" value="TreeGrafter"/>
</dbReference>
<evidence type="ECO:0008006" key="7">
    <source>
        <dbReference type="Google" id="ProtNLM"/>
    </source>
</evidence>
<reference evidence="5 6" key="1">
    <citation type="submission" date="2016-04" db="EMBL/GenBank/DDBJ databases">
        <title>Draft genome sequence of freshwater magnetotactic bacteria Magnetospirillum marisnigri SP-1 and Magnetospirillum moscoviense BB-1.</title>
        <authorList>
            <person name="Koziaeva V."/>
            <person name="Dziuba M.V."/>
            <person name="Ivanov T.M."/>
            <person name="Kuznetsov B."/>
            <person name="Grouzdev D.S."/>
        </authorList>
    </citation>
    <scope>NUCLEOTIDE SEQUENCE [LARGE SCALE GENOMIC DNA]</scope>
    <source>
        <strain evidence="5 6">BB-1</strain>
    </source>
</reference>
<dbReference type="GO" id="GO:0008483">
    <property type="term" value="F:transaminase activity"/>
    <property type="evidence" value="ECO:0007669"/>
    <property type="project" value="TreeGrafter"/>
</dbReference>
<dbReference type="CDD" id="cd00616">
    <property type="entry name" value="AHBA_syn"/>
    <property type="match status" value="1"/>
</dbReference>
<dbReference type="Proteomes" id="UP000078543">
    <property type="component" value="Unassembled WGS sequence"/>
</dbReference>
<dbReference type="GO" id="GO:0000271">
    <property type="term" value="P:polysaccharide biosynthetic process"/>
    <property type="evidence" value="ECO:0007669"/>
    <property type="project" value="TreeGrafter"/>
</dbReference>
<dbReference type="Gene3D" id="3.40.640.10">
    <property type="entry name" value="Type I PLP-dependent aspartate aminotransferase-like (Major domain)"/>
    <property type="match status" value="1"/>
</dbReference>
<feature type="modified residue" description="N6-(pyridoxal phosphate)lysine" evidence="3">
    <location>
        <position position="183"/>
    </location>
</feature>
<sequence>MEYRINVWATRLGETEIANFAQAVTNRHVGEGPLTAEFERRFAELVGTRHAVAVPSGSAALMLAMLAAGIGPGCEVIVPAATWIATAHAAHLLGAKVVLADTEPGRPVLDPQAVERVLTARTRAIVPVHLGGRGADMDAILRLAQPRGIAVIEDACQALLSRQGAKALGGFGTMGCFSLGVAKLLTTGQGGMVVTDDDEVLARLKLAKLHGVKADGDWETYARPGMNFKFTDLAAAVGLAQLQVADERVAHVSAIHRRYSEGLAGHPDIQVCPIRLDEGEVPLWTEAQTANPVAVIAHLAKAGIQARRVHPPLNRAPHLDCPGPVPHATGQSETILVLPSGPAQPLANVDIVIERLWEYRR</sequence>
<feature type="active site" description="Proton acceptor" evidence="2">
    <location>
        <position position="183"/>
    </location>
</feature>
<dbReference type="InterPro" id="IPR015422">
    <property type="entry name" value="PyrdxlP-dep_Trfase_small"/>
</dbReference>
<evidence type="ECO:0000256" key="3">
    <source>
        <dbReference type="PIRSR" id="PIRSR000390-2"/>
    </source>
</evidence>
<dbReference type="RefSeq" id="WP_068504185.1">
    <property type="nucleotide sequence ID" value="NZ_LWQU01000185.1"/>
</dbReference>
<name>A0A178MA38_9PROT</name>
<dbReference type="PANTHER" id="PTHR30244:SF34">
    <property type="entry name" value="DTDP-4-AMINO-4,6-DIDEOXYGALACTOSE TRANSAMINASE"/>
    <property type="match status" value="1"/>
</dbReference>
<dbReference type="InterPro" id="IPR000653">
    <property type="entry name" value="DegT/StrS_aminotransferase"/>
</dbReference>
<dbReference type="PIRSF" id="PIRSF000390">
    <property type="entry name" value="PLP_StrS"/>
    <property type="match status" value="1"/>
</dbReference>
<comment type="similarity">
    <text evidence="1 4">Belongs to the DegT/DnrJ/EryC1 family.</text>
</comment>
<dbReference type="InterPro" id="IPR015421">
    <property type="entry name" value="PyrdxlP-dep_Trfase_major"/>
</dbReference>
<dbReference type="EMBL" id="LWQU01000185">
    <property type="protein sequence ID" value="OAN45386.1"/>
    <property type="molecule type" value="Genomic_DNA"/>
</dbReference>
<keyword evidence="6" id="KW-1185">Reference proteome</keyword>
<dbReference type="Gene3D" id="3.90.1150.10">
    <property type="entry name" value="Aspartate Aminotransferase, domain 1"/>
    <property type="match status" value="1"/>
</dbReference>
<organism evidence="5 6">
    <name type="scientific">Magnetospirillum moscoviense</name>
    <dbReference type="NCBI Taxonomy" id="1437059"/>
    <lineage>
        <taxon>Bacteria</taxon>
        <taxon>Pseudomonadati</taxon>
        <taxon>Pseudomonadota</taxon>
        <taxon>Alphaproteobacteria</taxon>
        <taxon>Rhodospirillales</taxon>
        <taxon>Rhodospirillaceae</taxon>
        <taxon>Magnetospirillum</taxon>
    </lineage>
</organism>
<evidence type="ECO:0000256" key="4">
    <source>
        <dbReference type="RuleBase" id="RU004508"/>
    </source>
</evidence>
<proteinExistence type="inferred from homology"/>
<keyword evidence="3 4" id="KW-0663">Pyridoxal phosphate</keyword>
<dbReference type="InterPro" id="IPR015424">
    <property type="entry name" value="PyrdxlP-dep_Trfase"/>
</dbReference>
<dbReference type="SUPFAM" id="SSF53383">
    <property type="entry name" value="PLP-dependent transferases"/>
    <property type="match status" value="1"/>
</dbReference>
<evidence type="ECO:0000313" key="6">
    <source>
        <dbReference type="Proteomes" id="UP000078543"/>
    </source>
</evidence>
<dbReference type="AlphaFoldDB" id="A0A178MA38"/>
<evidence type="ECO:0000313" key="5">
    <source>
        <dbReference type="EMBL" id="OAN45386.1"/>
    </source>
</evidence>
<gene>
    <name evidence="5" type="ORF">A6A05_04505</name>
</gene>
<dbReference type="PANTHER" id="PTHR30244">
    <property type="entry name" value="TRANSAMINASE"/>
    <property type="match status" value="1"/>
</dbReference>
<dbReference type="Pfam" id="PF01041">
    <property type="entry name" value="DegT_DnrJ_EryC1"/>
    <property type="match status" value="1"/>
</dbReference>
<comment type="caution">
    <text evidence="5">The sequence shown here is derived from an EMBL/GenBank/DDBJ whole genome shotgun (WGS) entry which is preliminary data.</text>
</comment>
<accession>A0A178MA38</accession>